<reference evidence="1 2" key="1">
    <citation type="submission" date="2019-03" db="EMBL/GenBank/DDBJ databases">
        <title>First draft genome of Liparis tanakae, snailfish: a comprehensive survey of snailfish specific genes.</title>
        <authorList>
            <person name="Kim W."/>
            <person name="Song I."/>
            <person name="Jeong J.-H."/>
            <person name="Kim D."/>
            <person name="Kim S."/>
            <person name="Ryu S."/>
            <person name="Song J.Y."/>
            <person name="Lee S.K."/>
        </authorList>
    </citation>
    <scope>NUCLEOTIDE SEQUENCE [LARGE SCALE GENOMIC DNA]</scope>
    <source>
        <tissue evidence="1">Muscle</tissue>
    </source>
</reference>
<sequence>MTFALSAVKCCRKFSSLSPPETTSFSPRLSFWDLSEGSGLLSRTPRRDVPALLQRACAVIRRSRAVVSRAVSAEPRSGPVPLPPRFRSDRNDSILSVRSVSLSGPGMVVLHKRTCCRKVIDDGLRQVLQPPQLDLKGLQLFDLGNLETKQNQIHRKVTPGKTVDRKRATLEAVPL</sequence>
<organism evidence="1 2">
    <name type="scientific">Liparis tanakae</name>
    <name type="common">Tanaka's snailfish</name>
    <dbReference type="NCBI Taxonomy" id="230148"/>
    <lineage>
        <taxon>Eukaryota</taxon>
        <taxon>Metazoa</taxon>
        <taxon>Chordata</taxon>
        <taxon>Craniata</taxon>
        <taxon>Vertebrata</taxon>
        <taxon>Euteleostomi</taxon>
        <taxon>Actinopterygii</taxon>
        <taxon>Neopterygii</taxon>
        <taxon>Teleostei</taxon>
        <taxon>Neoteleostei</taxon>
        <taxon>Acanthomorphata</taxon>
        <taxon>Eupercaria</taxon>
        <taxon>Perciformes</taxon>
        <taxon>Cottioidei</taxon>
        <taxon>Cottales</taxon>
        <taxon>Liparidae</taxon>
        <taxon>Liparis</taxon>
    </lineage>
</organism>
<dbReference type="AlphaFoldDB" id="A0A4Z2IXF2"/>
<accession>A0A4Z2IXF2</accession>
<comment type="caution">
    <text evidence="1">The sequence shown here is derived from an EMBL/GenBank/DDBJ whole genome shotgun (WGS) entry which is preliminary data.</text>
</comment>
<evidence type="ECO:0000313" key="2">
    <source>
        <dbReference type="Proteomes" id="UP000314294"/>
    </source>
</evidence>
<keyword evidence="2" id="KW-1185">Reference proteome</keyword>
<proteinExistence type="predicted"/>
<gene>
    <name evidence="1" type="ORF">EYF80_007178</name>
</gene>
<protein>
    <submittedName>
        <fullName evidence="1">Uncharacterized protein</fullName>
    </submittedName>
</protein>
<dbReference type="EMBL" id="SRLO01000038">
    <property type="protein sequence ID" value="TNN82660.1"/>
    <property type="molecule type" value="Genomic_DNA"/>
</dbReference>
<name>A0A4Z2IXF2_9TELE</name>
<dbReference type="Proteomes" id="UP000314294">
    <property type="component" value="Unassembled WGS sequence"/>
</dbReference>
<evidence type="ECO:0000313" key="1">
    <source>
        <dbReference type="EMBL" id="TNN82660.1"/>
    </source>
</evidence>